<reference evidence="2 3" key="2">
    <citation type="submission" date="2018-11" db="EMBL/GenBank/DDBJ databases">
        <authorList>
            <consortium name="Pathogen Informatics"/>
        </authorList>
    </citation>
    <scope>NUCLEOTIDE SEQUENCE [LARGE SCALE GENOMIC DNA]</scope>
</reference>
<keyword evidence="1" id="KW-1133">Transmembrane helix</keyword>
<feature type="transmembrane region" description="Helical" evidence="1">
    <location>
        <begin position="85"/>
        <end position="106"/>
    </location>
</feature>
<keyword evidence="1" id="KW-0812">Transmembrane</keyword>
<organism evidence="4">
    <name type="scientific">Soboliphyme baturini</name>
    <dbReference type="NCBI Taxonomy" id="241478"/>
    <lineage>
        <taxon>Eukaryota</taxon>
        <taxon>Metazoa</taxon>
        <taxon>Ecdysozoa</taxon>
        <taxon>Nematoda</taxon>
        <taxon>Enoplea</taxon>
        <taxon>Dorylaimia</taxon>
        <taxon>Dioctophymatida</taxon>
        <taxon>Dioctophymatoidea</taxon>
        <taxon>Soboliphymatidae</taxon>
        <taxon>Soboliphyme</taxon>
    </lineage>
</organism>
<gene>
    <name evidence="2" type="ORF">SBAD_LOCUS11985</name>
</gene>
<evidence type="ECO:0000256" key="1">
    <source>
        <dbReference type="SAM" id="Phobius"/>
    </source>
</evidence>
<dbReference type="EMBL" id="UZAM01016734">
    <property type="protein sequence ID" value="VDP44526.1"/>
    <property type="molecule type" value="Genomic_DNA"/>
</dbReference>
<dbReference type="WBParaSite" id="SBAD_0001238501-mRNA-1">
    <property type="protein sequence ID" value="SBAD_0001238501-mRNA-1"/>
    <property type="gene ID" value="SBAD_0001238501"/>
</dbReference>
<protein>
    <submittedName>
        <fullName evidence="4">UBC core domain-containing protein</fullName>
    </submittedName>
</protein>
<evidence type="ECO:0000313" key="2">
    <source>
        <dbReference type="EMBL" id="VDP44526.1"/>
    </source>
</evidence>
<dbReference type="AlphaFoldDB" id="A0A183J7Y7"/>
<sequence length="188" mass="21137">MWRVKSDLLVRCAFGATHIDKPFIGTQGFYLATEVSHDEGTFELRDKYLVVYLKNILSILHVERACGSRGLEDIRDLHSVATTTIMARFIFVLLIVVIFCGSGTNFDVDALASIMDGIGGLLPEFNANSLPSSLATTNRNDPCLSVAQLADWHSSMARTYKMNPRLRREFMKQMDILRQVFLLVPGDY</sequence>
<dbReference type="Proteomes" id="UP000270296">
    <property type="component" value="Unassembled WGS sequence"/>
</dbReference>
<keyword evidence="3" id="KW-1185">Reference proteome</keyword>
<reference evidence="4" key="1">
    <citation type="submission" date="2016-06" db="UniProtKB">
        <authorList>
            <consortium name="WormBaseParasite"/>
        </authorList>
    </citation>
    <scope>IDENTIFICATION</scope>
</reference>
<name>A0A183J7Y7_9BILA</name>
<evidence type="ECO:0000313" key="4">
    <source>
        <dbReference type="WBParaSite" id="SBAD_0001238501-mRNA-1"/>
    </source>
</evidence>
<accession>A0A183J7Y7</accession>
<evidence type="ECO:0000313" key="3">
    <source>
        <dbReference type="Proteomes" id="UP000270296"/>
    </source>
</evidence>
<proteinExistence type="predicted"/>
<keyword evidence="1" id="KW-0472">Membrane</keyword>